<dbReference type="AlphaFoldDB" id="A0A2P5D9J0"/>
<dbReference type="EMBL" id="JXTB01000053">
    <property type="protein sequence ID" value="PON69936.1"/>
    <property type="molecule type" value="Genomic_DNA"/>
</dbReference>
<name>A0A2P5D9J0_PARAD</name>
<feature type="region of interest" description="Disordered" evidence="1">
    <location>
        <begin position="69"/>
        <end position="91"/>
    </location>
</feature>
<reference evidence="3" key="1">
    <citation type="submission" date="2016-06" db="EMBL/GenBank/DDBJ databases">
        <title>Parallel loss of symbiosis genes in relatives of nitrogen-fixing non-legume Parasponia.</title>
        <authorList>
            <person name="Van Velzen R."/>
            <person name="Holmer R."/>
            <person name="Bu F."/>
            <person name="Rutten L."/>
            <person name="Van Zeijl A."/>
            <person name="Liu W."/>
            <person name="Santuari L."/>
            <person name="Cao Q."/>
            <person name="Sharma T."/>
            <person name="Shen D."/>
            <person name="Roswanjaya Y."/>
            <person name="Wardhani T."/>
            <person name="Kalhor M.S."/>
            <person name="Jansen J."/>
            <person name="Van den Hoogen J."/>
            <person name="Gungor B."/>
            <person name="Hartog M."/>
            <person name="Hontelez J."/>
            <person name="Verver J."/>
            <person name="Yang W.-C."/>
            <person name="Schijlen E."/>
            <person name="Repin R."/>
            <person name="Schilthuizen M."/>
            <person name="Schranz E."/>
            <person name="Heidstra R."/>
            <person name="Miyata K."/>
            <person name="Fedorova E."/>
            <person name="Kohlen W."/>
            <person name="Bisseling T."/>
            <person name="Smit S."/>
            <person name="Geurts R."/>
        </authorList>
    </citation>
    <scope>NUCLEOTIDE SEQUENCE [LARGE SCALE GENOMIC DNA]</scope>
    <source>
        <strain evidence="3">cv. WU1-14</strain>
    </source>
</reference>
<accession>A0A2P5D9J0</accession>
<evidence type="ECO:0000313" key="2">
    <source>
        <dbReference type="EMBL" id="PON69936.1"/>
    </source>
</evidence>
<keyword evidence="3" id="KW-1185">Reference proteome</keyword>
<sequence length="91" mass="9955">MPSVFIVGHEVWPCDGGARVPVLVVPYVAFLGEVVSENSFFHAGPADTCSPLGYLWGEPLLIVHDTWNDTSSSRQSESFSTSQRQDEDGLE</sequence>
<protein>
    <submittedName>
        <fullName evidence="2">Uncharacterized protein</fullName>
    </submittedName>
</protein>
<dbReference type="Proteomes" id="UP000237105">
    <property type="component" value="Unassembled WGS sequence"/>
</dbReference>
<organism evidence="2 3">
    <name type="scientific">Parasponia andersonii</name>
    <name type="common">Sponia andersonii</name>
    <dbReference type="NCBI Taxonomy" id="3476"/>
    <lineage>
        <taxon>Eukaryota</taxon>
        <taxon>Viridiplantae</taxon>
        <taxon>Streptophyta</taxon>
        <taxon>Embryophyta</taxon>
        <taxon>Tracheophyta</taxon>
        <taxon>Spermatophyta</taxon>
        <taxon>Magnoliopsida</taxon>
        <taxon>eudicotyledons</taxon>
        <taxon>Gunneridae</taxon>
        <taxon>Pentapetalae</taxon>
        <taxon>rosids</taxon>
        <taxon>fabids</taxon>
        <taxon>Rosales</taxon>
        <taxon>Cannabaceae</taxon>
        <taxon>Parasponia</taxon>
    </lineage>
</organism>
<evidence type="ECO:0000256" key="1">
    <source>
        <dbReference type="SAM" id="MobiDB-lite"/>
    </source>
</evidence>
<feature type="compositionally biased region" description="Low complexity" evidence="1">
    <location>
        <begin position="70"/>
        <end position="83"/>
    </location>
</feature>
<comment type="caution">
    <text evidence="2">The sequence shown here is derived from an EMBL/GenBank/DDBJ whole genome shotgun (WGS) entry which is preliminary data.</text>
</comment>
<evidence type="ECO:0000313" key="3">
    <source>
        <dbReference type="Proteomes" id="UP000237105"/>
    </source>
</evidence>
<proteinExistence type="predicted"/>
<gene>
    <name evidence="2" type="ORF">PanWU01x14_084000</name>
</gene>